<evidence type="ECO:0000256" key="4">
    <source>
        <dbReference type="SAM" id="MobiDB-lite"/>
    </source>
</evidence>
<evidence type="ECO:0000256" key="2">
    <source>
        <dbReference type="ARBA" id="ARBA00023125"/>
    </source>
</evidence>
<dbReference type="Gene3D" id="1.10.10.10">
    <property type="entry name" value="Winged helix-like DNA-binding domain superfamily/Winged helix DNA-binding domain"/>
    <property type="match status" value="1"/>
</dbReference>
<evidence type="ECO:0000259" key="5">
    <source>
        <dbReference type="PROSITE" id="PS51077"/>
    </source>
</evidence>
<gene>
    <name evidence="7" type="ORF">SAMN05443637_10786</name>
</gene>
<evidence type="ECO:0000256" key="1">
    <source>
        <dbReference type="ARBA" id="ARBA00023015"/>
    </source>
</evidence>
<dbReference type="RefSeq" id="WP_073456952.1">
    <property type="nucleotide sequence ID" value="NZ_CALGVN010000045.1"/>
</dbReference>
<dbReference type="PANTHER" id="PTHR30136">
    <property type="entry name" value="HELIX-TURN-HELIX TRANSCRIPTIONAL REGULATOR, ICLR FAMILY"/>
    <property type="match status" value="1"/>
</dbReference>
<reference evidence="7 8" key="1">
    <citation type="submission" date="2016-11" db="EMBL/GenBank/DDBJ databases">
        <authorList>
            <person name="Jaros S."/>
            <person name="Januszkiewicz K."/>
            <person name="Wedrychowicz H."/>
        </authorList>
    </citation>
    <scope>NUCLEOTIDE SEQUENCE [LARGE SCALE GENOMIC DNA]</scope>
    <source>
        <strain evidence="7 8">DSM 43832</strain>
    </source>
</reference>
<dbReference type="SMART" id="SM00346">
    <property type="entry name" value="HTH_ICLR"/>
    <property type="match status" value="1"/>
</dbReference>
<sequence>MTTQTPQTGSQAVERASALLGVIVESGAPRTFTSLVDELGLAKSTTSRLLSALERARLVHRDRSGAFRPGALFSLHAARPSALHDLSELARPTMEHLSELSGETVVLAVPRGGQVVQIDQVDSRYMLGAVNWVGVDVPAHCTALGKVLYAFDALPRPQGALERRTPHSPVDRAQLDHMLVEVRRRGFAVSLDELELGLAAVAAPVRTVDGVVAAAISVSGPTSRINDFGITALGELLVAELRGLSALLGHRPDPDPRRSRLTGTKEGMR</sequence>
<dbReference type="InterPro" id="IPR005471">
    <property type="entry name" value="Tscrpt_reg_IclR_N"/>
</dbReference>
<dbReference type="Proteomes" id="UP000184363">
    <property type="component" value="Unassembled WGS sequence"/>
</dbReference>
<keyword evidence="8" id="KW-1185">Reference proteome</keyword>
<dbReference type="STRING" id="1848.SAMN05443637_10786"/>
<feature type="domain" description="IclR-ED" evidence="6">
    <location>
        <begin position="71"/>
        <end position="250"/>
    </location>
</feature>
<evidence type="ECO:0000313" key="7">
    <source>
        <dbReference type="EMBL" id="SHK50642.1"/>
    </source>
</evidence>
<evidence type="ECO:0000256" key="3">
    <source>
        <dbReference type="ARBA" id="ARBA00023163"/>
    </source>
</evidence>
<dbReference type="PROSITE" id="PS51078">
    <property type="entry name" value="ICLR_ED"/>
    <property type="match status" value="1"/>
</dbReference>
<proteinExistence type="predicted"/>
<accession>A0A1M6T0V9</accession>
<dbReference type="InterPro" id="IPR036390">
    <property type="entry name" value="WH_DNA-bd_sf"/>
</dbReference>
<keyword evidence="1" id="KW-0805">Transcription regulation</keyword>
<dbReference type="Pfam" id="PF09339">
    <property type="entry name" value="HTH_IclR"/>
    <property type="match status" value="1"/>
</dbReference>
<feature type="domain" description="HTH iclR-type" evidence="5">
    <location>
        <begin position="10"/>
        <end position="71"/>
    </location>
</feature>
<dbReference type="SUPFAM" id="SSF55781">
    <property type="entry name" value="GAF domain-like"/>
    <property type="match status" value="1"/>
</dbReference>
<dbReference type="OrthoDB" id="7274111at2"/>
<organism evidence="7 8">
    <name type="scientific">Pseudonocardia thermophila</name>
    <dbReference type="NCBI Taxonomy" id="1848"/>
    <lineage>
        <taxon>Bacteria</taxon>
        <taxon>Bacillati</taxon>
        <taxon>Actinomycetota</taxon>
        <taxon>Actinomycetes</taxon>
        <taxon>Pseudonocardiales</taxon>
        <taxon>Pseudonocardiaceae</taxon>
        <taxon>Pseudonocardia</taxon>
    </lineage>
</organism>
<dbReference type="InterPro" id="IPR014757">
    <property type="entry name" value="Tscrpt_reg_IclR_C"/>
</dbReference>
<evidence type="ECO:0000313" key="8">
    <source>
        <dbReference type="Proteomes" id="UP000184363"/>
    </source>
</evidence>
<dbReference type="Gene3D" id="3.30.450.40">
    <property type="match status" value="1"/>
</dbReference>
<dbReference type="InterPro" id="IPR029016">
    <property type="entry name" value="GAF-like_dom_sf"/>
</dbReference>
<keyword evidence="3" id="KW-0804">Transcription</keyword>
<dbReference type="Pfam" id="PF01614">
    <property type="entry name" value="IclR_C"/>
    <property type="match status" value="1"/>
</dbReference>
<dbReference type="GO" id="GO:0003677">
    <property type="term" value="F:DNA binding"/>
    <property type="evidence" value="ECO:0007669"/>
    <property type="project" value="UniProtKB-KW"/>
</dbReference>
<dbReference type="PROSITE" id="PS51077">
    <property type="entry name" value="HTH_ICLR"/>
    <property type="match status" value="1"/>
</dbReference>
<dbReference type="EMBL" id="FRAP01000007">
    <property type="protein sequence ID" value="SHK50642.1"/>
    <property type="molecule type" value="Genomic_DNA"/>
</dbReference>
<dbReference type="GO" id="GO:0045892">
    <property type="term" value="P:negative regulation of DNA-templated transcription"/>
    <property type="evidence" value="ECO:0007669"/>
    <property type="project" value="TreeGrafter"/>
</dbReference>
<dbReference type="InterPro" id="IPR050707">
    <property type="entry name" value="HTH_MetabolicPath_Reg"/>
</dbReference>
<dbReference type="AlphaFoldDB" id="A0A1M6T0V9"/>
<dbReference type="GO" id="GO:0003700">
    <property type="term" value="F:DNA-binding transcription factor activity"/>
    <property type="evidence" value="ECO:0007669"/>
    <property type="project" value="TreeGrafter"/>
</dbReference>
<dbReference type="InterPro" id="IPR036388">
    <property type="entry name" value="WH-like_DNA-bd_sf"/>
</dbReference>
<dbReference type="SUPFAM" id="SSF46785">
    <property type="entry name" value="Winged helix' DNA-binding domain"/>
    <property type="match status" value="1"/>
</dbReference>
<dbReference type="PANTHER" id="PTHR30136:SF24">
    <property type="entry name" value="HTH-TYPE TRANSCRIPTIONAL REPRESSOR ALLR"/>
    <property type="match status" value="1"/>
</dbReference>
<protein>
    <submittedName>
        <fullName evidence="7">Transcriptional regulator, IclR family</fullName>
    </submittedName>
</protein>
<keyword evidence="2" id="KW-0238">DNA-binding</keyword>
<name>A0A1M6T0V9_PSETH</name>
<evidence type="ECO:0000259" key="6">
    <source>
        <dbReference type="PROSITE" id="PS51078"/>
    </source>
</evidence>
<feature type="region of interest" description="Disordered" evidence="4">
    <location>
        <begin position="249"/>
        <end position="269"/>
    </location>
</feature>